<dbReference type="Pfam" id="PF03633">
    <property type="entry name" value="Glyco_hydro_65C"/>
    <property type="match status" value="1"/>
</dbReference>
<evidence type="ECO:0000313" key="9">
    <source>
        <dbReference type="EMBL" id="KIY22013.1"/>
    </source>
</evidence>
<accession>A0A0D6ZBP9</accession>
<evidence type="ECO:0000313" key="10">
    <source>
        <dbReference type="Proteomes" id="UP000032512"/>
    </source>
</evidence>
<dbReference type="EMBL" id="JXIQ01000085">
    <property type="protein sequence ID" value="KIY22013.1"/>
    <property type="molecule type" value="Genomic_DNA"/>
</dbReference>
<dbReference type="InterPro" id="IPR005194">
    <property type="entry name" value="Glyco_hydro_65_C"/>
</dbReference>
<organism evidence="9 10">
    <name type="scientific">Mesobacillus subterraneus</name>
    <dbReference type="NCBI Taxonomy" id="285983"/>
    <lineage>
        <taxon>Bacteria</taxon>
        <taxon>Bacillati</taxon>
        <taxon>Bacillota</taxon>
        <taxon>Bacilli</taxon>
        <taxon>Bacillales</taxon>
        <taxon>Bacillaceae</taxon>
        <taxon>Mesobacillus</taxon>
    </lineage>
</organism>
<dbReference type="PANTHER" id="PTHR11051">
    <property type="entry name" value="GLYCOSYL HYDROLASE-RELATED"/>
    <property type="match status" value="1"/>
</dbReference>
<evidence type="ECO:0000256" key="3">
    <source>
        <dbReference type="ARBA" id="ARBA00022679"/>
    </source>
</evidence>
<dbReference type="OrthoDB" id="9758855at2"/>
<dbReference type="GO" id="GO:0004553">
    <property type="term" value="F:hydrolase activity, hydrolyzing O-glycosyl compounds"/>
    <property type="evidence" value="ECO:0007669"/>
    <property type="project" value="TreeGrafter"/>
</dbReference>
<evidence type="ECO:0000256" key="2">
    <source>
        <dbReference type="ARBA" id="ARBA00022676"/>
    </source>
</evidence>
<keyword evidence="3" id="KW-0808">Transferase</keyword>
<dbReference type="Pfam" id="PF03636">
    <property type="entry name" value="Glyco_hydro_65N"/>
    <property type="match status" value="1"/>
</dbReference>
<evidence type="ECO:0000256" key="5">
    <source>
        <dbReference type="PIRSR" id="PIRSR036289-51"/>
    </source>
</evidence>
<keyword evidence="2" id="KW-0328">Glycosyltransferase</keyword>
<dbReference type="InterPro" id="IPR005196">
    <property type="entry name" value="Glyco_hydro_65_N"/>
</dbReference>
<evidence type="ECO:0000259" key="7">
    <source>
        <dbReference type="Pfam" id="PF03633"/>
    </source>
</evidence>
<dbReference type="Gene3D" id="1.50.10.10">
    <property type="match status" value="1"/>
</dbReference>
<dbReference type="InterPro" id="IPR005195">
    <property type="entry name" value="Glyco_hydro_65_M"/>
</dbReference>
<dbReference type="SUPFAM" id="SSF48208">
    <property type="entry name" value="Six-hairpin glycosidases"/>
    <property type="match status" value="1"/>
</dbReference>
<dbReference type="InterPro" id="IPR012341">
    <property type="entry name" value="6hp_glycosidase-like_sf"/>
</dbReference>
<dbReference type="GO" id="GO:0016757">
    <property type="term" value="F:glycosyltransferase activity"/>
    <property type="evidence" value="ECO:0007669"/>
    <property type="project" value="UniProtKB-KW"/>
</dbReference>
<feature type="domain" description="Glycoside hydrolase family 65 C-terminal" evidence="7">
    <location>
        <begin position="689"/>
        <end position="750"/>
    </location>
</feature>
<keyword evidence="10" id="KW-1185">Reference proteome</keyword>
<dbReference type="Gene3D" id="2.70.98.40">
    <property type="entry name" value="Glycoside hydrolase, family 65, N-terminal domain"/>
    <property type="match status" value="1"/>
</dbReference>
<protein>
    <submittedName>
        <fullName evidence="9">Glycoside hydrolase family 65</fullName>
    </submittedName>
</protein>
<keyword evidence="9" id="KW-0378">Hydrolase</keyword>
<dbReference type="PIRSF" id="PIRSF036289">
    <property type="entry name" value="Glycosyl_hydrolase_malt_phosph"/>
    <property type="match status" value="1"/>
</dbReference>
<dbReference type="AlphaFoldDB" id="A0A0D6ZBP9"/>
<dbReference type="PATRIC" id="fig|285983.3.peg.695"/>
<dbReference type="GO" id="GO:0030246">
    <property type="term" value="F:carbohydrate binding"/>
    <property type="evidence" value="ECO:0007669"/>
    <property type="project" value="InterPro"/>
</dbReference>
<dbReference type="Gene3D" id="2.60.420.10">
    <property type="entry name" value="Maltose phosphorylase, domain 3"/>
    <property type="match status" value="1"/>
</dbReference>
<reference evidence="9 10" key="1">
    <citation type="submission" date="2015-01" db="EMBL/GenBank/DDBJ databases">
        <title>Draft genome sequences of the supercritical CO2 tolerant bacteria Bacillus subterraneus MITOT1 and Bacillus cereus MIT0214.</title>
        <authorList>
            <person name="Peet K.C."/>
            <person name="Thompson J.R."/>
        </authorList>
    </citation>
    <scope>NUCLEOTIDE SEQUENCE [LARGE SCALE GENOMIC DNA]</scope>
    <source>
        <strain evidence="9 10">MITOT1</strain>
    </source>
</reference>
<evidence type="ECO:0000259" key="8">
    <source>
        <dbReference type="Pfam" id="PF03636"/>
    </source>
</evidence>
<dbReference type="RefSeq" id="WP_044393645.1">
    <property type="nucleotide sequence ID" value="NZ_JXIQ01000085.1"/>
</dbReference>
<dbReference type="SUPFAM" id="SSF74650">
    <property type="entry name" value="Galactose mutarotase-like"/>
    <property type="match status" value="1"/>
</dbReference>
<evidence type="ECO:0000256" key="1">
    <source>
        <dbReference type="ARBA" id="ARBA00006768"/>
    </source>
</evidence>
<proteinExistence type="inferred from homology"/>
<feature type="domain" description="Glycoside hydrolase family 65 N-terminal" evidence="8">
    <location>
        <begin position="12"/>
        <end position="254"/>
    </location>
</feature>
<dbReference type="Pfam" id="PF03632">
    <property type="entry name" value="Glyco_hydro_65m"/>
    <property type="match status" value="1"/>
</dbReference>
<feature type="domain" description="Glycoside hydrolase family 65 central catalytic" evidence="6">
    <location>
        <begin position="319"/>
        <end position="680"/>
    </location>
</feature>
<dbReference type="Proteomes" id="UP000032512">
    <property type="component" value="Unassembled WGS sequence"/>
</dbReference>
<feature type="active site" description="Proton donor" evidence="4">
    <location>
        <position position="480"/>
    </location>
</feature>
<dbReference type="InterPro" id="IPR011013">
    <property type="entry name" value="Gal_mutarotase_sf_dom"/>
</dbReference>
<dbReference type="GO" id="GO:0005975">
    <property type="term" value="P:carbohydrate metabolic process"/>
    <property type="evidence" value="ECO:0007669"/>
    <property type="project" value="InterPro"/>
</dbReference>
<comment type="similarity">
    <text evidence="1">Belongs to the glycosyl hydrolase 65 family.</text>
</comment>
<gene>
    <name evidence="9" type="ORF">UB32_10665</name>
</gene>
<evidence type="ECO:0000256" key="4">
    <source>
        <dbReference type="PIRSR" id="PIRSR036289-50"/>
    </source>
</evidence>
<dbReference type="InterPro" id="IPR008928">
    <property type="entry name" value="6-hairpin_glycosidase_sf"/>
</dbReference>
<name>A0A0D6ZBP9_9BACI</name>
<dbReference type="InterPro" id="IPR037018">
    <property type="entry name" value="GH65_N"/>
</dbReference>
<dbReference type="InterPro" id="IPR017045">
    <property type="entry name" value="Malt_Pase/Glycosyl_Hdrlase"/>
</dbReference>
<feature type="binding site" evidence="5">
    <location>
        <begin position="353"/>
        <end position="354"/>
    </location>
    <ligand>
        <name>substrate</name>
    </ligand>
</feature>
<dbReference type="PANTHER" id="PTHR11051:SF8">
    <property type="entry name" value="PROTEIN-GLUCOSYLGALACTOSYLHYDROXYLYSINE GLUCOSIDASE"/>
    <property type="match status" value="1"/>
</dbReference>
<comment type="caution">
    <text evidence="9">The sequence shown here is derived from an EMBL/GenBank/DDBJ whole genome shotgun (WGS) entry which is preliminary data.</text>
</comment>
<evidence type="ECO:0000259" key="6">
    <source>
        <dbReference type="Pfam" id="PF03632"/>
    </source>
</evidence>
<sequence>MTWTLTSNERTQDSLLLEESLYSLGNGYLGIRGNFEEGYGEGMESIRGAYQNAFHDIIEIPYGEKLFAFPETQQKLVNVIDSQTIQIFFGEEEERFSLFEGKVLSYNRQLHLDKGYADRVIHWQSPAGKEVKLTFRRLVSFFYRELFVIETMIEPVNFFGKVKILSSINGNIANYVNPNDPRVGSGHAKMLSVKETGISQEILYTLNETFVSKLQTSCVSTHHLSGAEGVPEFVKKDSGVEMVIDFQLSGPVKLTKWNVYTDNLRHEGNIVEQGMGIIQNLREKTFDQILELQTEYMEGFWEGSDIIIRGDDNLQEGIRFNLFQLLQSTGRDKYSNISAKGLSGEGYEGHYFWDTEIYILPVFMLSHPDLAKQLLRYRYSILDHARARAKEMGHKQGALFPWRTISGGESSSYFPAGTAQYHISADIAYSYVQYYLATEDRDFIMEYGAEVLFETARLWLEVGHYHEGLFKIDAVTGPDEYTCIINNNYYTNVMAKYNLQWAAKVYQMMLDKEPEQLAQLADRLKLSTAEVNSWEKAGQNIYLPYDKELKINPQDDSFLKKAVWDFDHTPKDHYPLLLHYHPLTLYRYQVCKQADTVLAHFLLEEEQDFETIKNSFSYYERITTHDSSLSSCIFSIMAAKIGDYKKAYEYFIETARLDLDNTHGNTKDGLHMANMGGTWMSIVYGFAGLRLKENGIVLNPSIPENWSQYGFKVKYKGMRLDILISQAGVKLELVAGEELTLYLNGEKITLRSGKEYVS</sequence>
<feature type="binding site" evidence="5">
    <location>
        <begin position="592"/>
        <end position="593"/>
    </location>
    <ligand>
        <name>substrate</name>
    </ligand>
</feature>